<dbReference type="InterPro" id="IPR013324">
    <property type="entry name" value="RNA_pol_sigma_r3/r4-like"/>
</dbReference>
<keyword evidence="4" id="KW-0238">DNA-binding</keyword>
<dbReference type="Gene3D" id="1.10.10.10">
    <property type="entry name" value="Winged helix-like DNA-binding domain superfamily/Winged helix DNA-binding domain"/>
    <property type="match status" value="1"/>
</dbReference>
<dbReference type="RefSeq" id="WP_184031779.1">
    <property type="nucleotide sequence ID" value="NZ_JACHFN010000020.1"/>
</dbReference>
<dbReference type="InterPro" id="IPR013325">
    <property type="entry name" value="RNA_pol_sigma_r2"/>
</dbReference>
<evidence type="ECO:0000256" key="2">
    <source>
        <dbReference type="ARBA" id="ARBA00023015"/>
    </source>
</evidence>
<gene>
    <name evidence="8" type="ORF">HNQ09_003593</name>
</gene>
<dbReference type="CDD" id="cd06171">
    <property type="entry name" value="Sigma70_r4"/>
    <property type="match status" value="1"/>
</dbReference>
<dbReference type="EMBL" id="JACHFN010000020">
    <property type="protein sequence ID" value="MBB5236125.1"/>
    <property type="molecule type" value="Genomic_DNA"/>
</dbReference>
<evidence type="ECO:0000256" key="4">
    <source>
        <dbReference type="ARBA" id="ARBA00023125"/>
    </source>
</evidence>
<evidence type="ECO:0000256" key="1">
    <source>
        <dbReference type="ARBA" id="ARBA00010641"/>
    </source>
</evidence>
<dbReference type="GO" id="GO:0003677">
    <property type="term" value="F:DNA binding"/>
    <property type="evidence" value="ECO:0007669"/>
    <property type="project" value="UniProtKB-KW"/>
</dbReference>
<dbReference type="InterPro" id="IPR007627">
    <property type="entry name" value="RNA_pol_sigma70_r2"/>
</dbReference>
<comment type="similarity">
    <text evidence="1">Belongs to the sigma-70 factor family. ECF subfamily.</text>
</comment>
<dbReference type="InterPro" id="IPR013249">
    <property type="entry name" value="RNA_pol_sigma70_r4_t2"/>
</dbReference>
<evidence type="ECO:0000256" key="3">
    <source>
        <dbReference type="ARBA" id="ARBA00023082"/>
    </source>
</evidence>
<dbReference type="PANTHER" id="PTHR43133:SF8">
    <property type="entry name" value="RNA POLYMERASE SIGMA FACTOR HI_1459-RELATED"/>
    <property type="match status" value="1"/>
</dbReference>
<proteinExistence type="inferred from homology"/>
<evidence type="ECO:0000256" key="5">
    <source>
        <dbReference type="ARBA" id="ARBA00023163"/>
    </source>
</evidence>
<organism evidence="8 9">
    <name type="scientific">Deinococcus budaensis</name>
    <dbReference type="NCBI Taxonomy" id="1665626"/>
    <lineage>
        <taxon>Bacteria</taxon>
        <taxon>Thermotogati</taxon>
        <taxon>Deinococcota</taxon>
        <taxon>Deinococci</taxon>
        <taxon>Deinococcales</taxon>
        <taxon>Deinococcaceae</taxon>
        <taxon>Deinococcus</taxon>
    </lineage>
</organism>
<reference evidence="8 9" key="1">
    <citation type="submission" date="2020-08" db="EMBL/GenBank/DDBJ databases">
        <title>Genomic Encyclopedia of Type Strains, Phase IV (KMG-IV): sequencing the most valuable type-strain genomes for metagenomic binning, comparative biology and taxonomic classification.</title>
        <authorList>
            <person name="Goeker M."/>
        </authorList>
    </citation>
    <scope>NUCLEOTIDE SEQUENCE [LARGE SCALE GENOMIC DNA]</scope>
    <source>
        <strain evidence="8 9">DSM 101791</strain>
    </source>
</reference>
<comment type="caution">
    <text evidence="8">The sequence shown here is derived from an EMBL/GenBank/DDBJ whole genome shotgun (WGS) entry which is preliminary data.</text>
</comment>
<dbReference type="Pfam" id="PF08281">
    <property type="entry name" value="Sigma70_r4_2"/>
    <property type="match status" value="1"/>
</dbReference>
<accession>A0A7W8GI82</accession>
<keyword evidence="5" id="KW-0804">Transcription</keyword>
<dbReference type="Gene3D" id="1.10.1740.10">
    <property type="match status" value="1"/>
</dbReference>
<name>A0A7W8GI82_9DEIO</name>
<dbReference type="InterPro" id="IPR014284">
    <property type="entry name" value="RNA_pol_sigma-70_dom"/>
</dbReference>
<dbReference type="NCBIfam" id="TIGR02937">
    <property type="entry name" value="sigma70-ECF"/>
    <property type="match status" value="1"/>
</dbReference>
<dbReference type="SUPFAM" id="SSF88946">
    <property type="entry name" value="Sigma2 domain of RNA polymerase sigma factors"/>
    <property type="match status" value="1"/>
</dbReference>
<dbReference type="InterPro" id="IPR039425">
    <property type="entry name" value="RNA_pol_sigma-70-like"/>
</dbReference>
<dbReference type="SUPFAM" id="SSF88659">
    <property type="entry name" value="Sigma3 and sigma4 domains of RNA polymerase sigma factors"/>
    <property type="match status" value="1"/>
</dbReference>
<dbReference type="Proteomes" id="UP000525389">
    <property type="component" value="Unassembled WGS sequence"/>
</dbReference>
<evidence type="ECO:0000313" key="8">
    <source>
        <dbReference type="EMBL" id="MBB5236125.1"/>
    </source>
</evidence>
<protein>
    <submittedName>
        <fullName evidence="8">RNA polymerase sigma-70 factor (ECF subfamily)</fullName>
    </submittedName>
</protein>
<dbReference type="GO" id="GO:0016987">
    <property type="term" value="F:sigma factor activity"/>
    <property type="evidence" value="ECO:0007669"/>
    <property type="project" value="UniProtKB-KW"/>
</dbReference>
<dbReference type="PANTHER" id="PTHR43133">
    <property type="entry name" value="RNA POLYMERASE ECF-TYPE SIGMA FACTO"/>
    <property type="match status" value="1"/>
</dbReference>
<feature type="domain" description="RNA polymerase sigma factor 70 region 4 type 2" evidence="7">
    <location>
        <begin position="124"/>
        <end position="171"/>
    </location>
</feature>
<evidence type="ECO:0000313" key="9">
    <source>
        <dbReference type="Proteomes" id="UP000525389"/>
    </source>
</evidence>
<feature type="domain" description="RNA polymerase sigma-70 region 2" evidence="6">
    <location>
        <begin position="27"/>
        <end position="91"/>
    </location>
</feature>
<keyword evidence="3" id="KW-0731">Sigma factor</keyword>
<evidence type="ECO:0000259" key="6">
    <source>
        <dbReference type="Pfam" id="PF04542"/>
    </source>
</evidence>
<keyword evidence="2" id="KW-0805">Transcription regulation</keyword>
<dbReference type="AlphaFoldDB" id="A0A7W8GI82"/>
<dbReference type="InterPro" id="IPR036388">
    <property type="entry name" value="WH-like_DNA-bd_sf"/>
</dbReference>
<sequence length="182" mass="19606">MNTLTDPQLVPLAAHPGPHREAAFEALVRRHSPRIHRVAAGMVGPGAADDVVQEVWISVYRHLAGFRAGAQFTTWLHRITLNACHRALAARSHLPLDEAPEPASPHSPVRAGEQADLRARLAWALRQLPPEQRDAVTLRELGGLDYAEIAGVLGVEPGTVKSRLHRGRAALRGLLSGAGVTP</sequence>
<evidence type="ECO:0000259" key="7">
    <source>
        <dbReference type="Pfam" id="PF08281"/>
    </source>
</evidence>
<dbReference type="Pfam" id="PF04542">
    <property type="entry name" value="Sigma70_r2"/>
    <property type="match status" value="1"/>
</dbReference>
<dbReference type="GO" id="GO:0006352">
    <property type="term" value="P:DNA-templated transcription initiation"/>
    <property type="evidence" value="ECO:0007669"/>
    <property type="project" value="InterPro"/>
</dbReference>
<keyword evidence="9" id="KW-1185">Reference proteome</keyword>